<keyword evidence="7" id="KW-1185">Reference proteome</keyword>
<keyword evidence="4" id="KW-0812">Transmembrane</keyword>
<dbReference type="Pfam" id="PF01553">
    <property type="entry name" value="Acyltransferase"/>
    <property type="match status" value="1"/>
</dbReference>
<evidence type="ECO:0000256" key="3">
    <source>
        <dbReference type="ARBA" id="ARBA00023315"/>
    </source>
</evidence>
<keyword evidence="4" id="KW-1133">Transmembrane helix</keyword>
<name>A0A7D5ZI52_9NEIS</name>
<evidence type="ECO:0000259" key="5">
    <source>
        <dbReference type="SMART" id="SM00563"/>
    </source>
</evidence>
<feature type="transmembrane region" description="Helical" evidence="4">
    <location>
        <begin position="20"/>
        <end position="40"/>
    </location>
</feature>
<accession>A0A7D5ZI52</accession>
<proteinExistence type="predicted"/>
<dbReference type="EMBL" id="CP058952">
    <property type="protein sequence ID" value="QLI82309.1"/>
    <property type="molecule type" value="Genomic_DNA"/>
</dbReference>
<evidence type="ECO:0000256" key="2">
    <source>
        <dbReference type="ARBA" id="ARBA00022679"/>
    </source>
</evidence>
<feature type="domain" description="Phospholipid/glycerol acyltransferase" evidence="5">
    <location>
        <begin position="90"/>
        <end position="198"/>
    </location>
</feature>
<protein>
    <submittedName>
        <fullName evidence="6">1-acyl-sn-glycerol-3-phosphate acyltransferase</fullName>
    </submittedName>
</protein>
<dbReference type="PANTHER" id="PTHR10434:SF66">
    <property type="entry name" value="PHOSPHOLIPID_GLYCEROL ACYLTRANSFERASE DOMAIN-CONTAINING PROTEIN"/>
    <property type="match status" value="1"/>
</dbReference>
<evidence type="ECO:0000313" key="7">
    <source>
        <dbReference type="Proteomes" id="UP000510822"/>
    </source>
</evidence>
<evidence type="ECO:0000256" key="1">
    <source>
        <dbReference type="ARBA" id="ARBA00005189"/>
    </source>
</evidence>
<dbReference type="PANTHER" id="PTHR10434">
    <property type="entry name" value="1-ACYL-SN-GLYCEROL-3-PHOSPHATE ACYLTRANSFERASE"/>
    <property type="match status" value="1"/>
</dbReference>
<feature type="transmembrane region" description="Helical" evidence="4">
    <location>
        <begin position="60"/>
        <end position="79"/>
    </location>
</feature>
<comment type="pathway">
    <text evidence="1">Lipid metabolism.</text>
</comment>
<organism evidence="6 7">
    <name type="scientific">Chitinibacter fontanus</name>
    <dbReference type="NCBI Taxonomy" id="1737446"/>
    <lineage>
        <taxon>Bacteria</taxon>
        <taxon>Pseudomonadati</taxon>
        <taxon>Pseudomonadota</taxon>
        <taxon>Betaproteobacteria</taxon>
        <taxon>Neisseriales</taxon>
        <taxon>Chitinibacteraceae</taxon>
        <taxon>Chitinibacter</taxon>
    </lineage>
</organism>
<evidence type="ECO:0000313" key="6">
    <source>
        <dbReference type="EMBL" id="QLI82309.1"/>
    </source>
</evidence>
<dbReference type="KEGG" id="cfon:HZU75_12670"/>
<keyword evidence="2 6" id="KW-0808">Transferase</keyword>
<dbReference type="GO" id="GO:0006654">
    <property type="term" value="P:phosphatidic acid biosynthetic process"/>
    <property type="evidence" value="ECO:0007669"/>
    <property type="project" value="TreeGrafter"/>
</dbReference>
<dbReference type="SUPFAM" id="SSF69593">
    <property type="entry name" value="Glycerol-3-phosphate (1)-acyltransferase"/>
    <property type="match status" value="1"/>
</dbReference>
<dbReference type="SMART" id="SM00563">
    <property type="entry name" value="PlsC"/>
    <property type="match status" value="1"/>
</dbReference>
<dbReference type="Proteomes" id="UP000510822">
    <property type="component" value="Chromosome"/>
</dbReference>
<dbReference type="AlphaFoldDB" id="A0A7D5ZI52"/>
<keyword evidence="4" id="KW-0472">Membrane</keyword>
<dbReference type="GO" id="GO:0003841">
    <property type="term" value="F:1-acylglycerol-3-phosphate O-acyltransferase activity"/>
    <property type="evidence" value="ECO:0007669"/>
    <property type="project" value="TreeGrafter"/>
</dbReference>
<reference evidence="6 7" key="1">
    <citation type="journal article" date="2016" name="Int. J. Syst. Evol. Microbiol.">
        <title>Chitinibacter fontanus sp. nov., isolated from a spring.</title>
        <authorList>
            <person name="Sheu S.Y."/>
            <person name="Li Y.S."/>
            <person name="Young C.C."/>
            <person name="Chen W.M."/>
        </authorList>
    </citation>
    <scope>NUCLEOTIDE SEQUENCE [LARGE SCALE GENOMIC DNA]</scope>
    <source>
        <strain evidence="6 7">STM-7</strain>
    </source>
</reference>
<dbReference type="InterPro" id="IPR002123">
    <property type="entry name" value="Plipid/glycerol_acylTrfase"/>
</dbReference>
<gene>
    <name evidence="6" type="ORF">HZU75_12670</name>
</gene>
<dbReference type="CDD" id="cd07989">
    <property type="entry name" value="LPLAT_AGPAT-like"/>
    <property type="match status" value="1"/>
</dbReference>
<sequence length="266" mass="30083">MDQIMTWQLKLNWVRRLVGTAIAFSSFGIGGSLLGLFFPLMNMATPITRRQQQARKIIHWVFYQFLCWMRFLGIMQWQIEGQHLLGRPGQLVIANHPSLLDVVFMMAHINEPNCVVKGSLWRNPCMVGPVTAAGFIPNHSSEQMVLDGVNALQNGDCLIIFPEGTRTTPGQSLQFHRGAATIAIKGARVLTPVLITVSPTTLTKNEKWYKIPPRRFVMTLKVLDDIDLSHYRQAHSDPIAARRLNSDLTALYTQELNRGQHADQRN</sequence>
<keyword evidence="3 6" id="KW-0012">Acyltransferase</keyword>
<evidence type="ECO:0000256" key="4">
    <source>
        <dbReference type="SAM" id="Phobius"/>
    </source>
</evidence>